<dbReference type="VEuPathDB" id="FungiDB:ASPBRDRAFT_448337"/>
<protein>
    <submittedName>
        <fullName evidence="1">Uncharacterized protein</fullName>
    </submittedName>
</protein>
<dbReference type="Proteomes" id="UP000184499">
    <property type="component" value="Unassembled WGS sequence"/>
</dbReference>
<dbReference type="EMBL" id="KV878681">
    <property type="protein sequence ID" value="OJJ74412.1"/>
    <property type="molecule type" value="Genomic_DNA"/>
</dbReference>
<name>A0A1L9US06_ASPBC</name>
<reference evidence="2" key="1">
    <citation type="journal article" date="2017" name="Genome Biol.">
        <title>Comparative genomics reveals high biological diversity and specific adaptations in the industrially and medically important fungal genus Aspergillus.</title>
        <authorList>
            <person name="de Vries R.P."/>
            <person name="Riley R."/>
            <person name="Wiebenga A."/>
            <person name="Aguilar-Osorio G."/>
            <person name="Amillis S."/>
            <person name="Uchima C.A."/>
            <person name="Anderluh G."/>
            <person name="Asadollahi M."/>
            <person name="Askin M."/>
            <person name="Barry K."/>
            <person name="Battaglia E."/>
            <person name="Bayram O."/>
            <person name="Benocci T."/>
            <person name="Braus-Stromeyer S.A."/>
            <person name="Caldana C."/>
            <person name="Canovas D."/>
            <person name="Cerqueira G.C."/>
            <person name="Chen F."/>
            <person name="Chen W."/>
            <person name="Choi C."/>
            <person name="Clum A."/>
            <person name="Dos Santos R.A."/>
            <person name="Damasio A.R."/>
            <person name="Diallinas G."/>
            <person name="Emri T."/>
            <person name="Fekete E."/>
            <person name="Flipphi M."/>
            <person name="Freyberg S."/>
            <person name="Gallo A."/>
            <person name="Gournas C."/>
            <person name="Habgood R."/>
            <person name="Hainaut M."/>
            <person name="Harispe M.L."/>
            <person name="Henrissat B."/>
            <person name="Hilden K.S."/>
            <person name="Hope R."/>
            <person name="Hossain A."/>
            <person name="Karabika E."/>
            <person name="Karaffa L."/>
            <person name="Karanyi Z."/>
            <person name="Krasevec N."/>
            <person name="Kuo A."/>
            <person name="Kusch H."/>
            <person name="LaButti K."/>
            <person name="Lagendijk E.L."/>
            <person name="Lapidus A."/>
            <person name="Levasseur A."/>
            <person name="Lindquist E."/>
            <person name="Lipzen A."/>
            <person name="Logrieco A.F."/>
            <person name="MacCabe A."/>
            <person name="Maekelae M.R."/>
            <person name="Malavazi I."/>
            <person name="Melin P."/>
            <person name="Meyer V."/>
            <person name="Mielnichuk N."/>
            <person name="Miskei M."/>
            <person name="Molnar A.P."/>
            <person name="Mule G."/>
            <person name="Ngan C.Y."/>
            <person name="Orejas M."/>
            <person name="Orosz E."/>
            <person name="Ouedraogo J.P."/>
            <person name="Overkamp K.M."/>
            <person name="Park H.-S."/>
            <person name="Perrone G."/>
            <person name="Piumi F."/>
            <person name="Punt P.J."/>
            <person name="Ram A.F."/>
            <person name="Ramon A."/>
            <person name="Rauscher S."/>
            <person name="Record E."/>
            <person name="Riano-Pachon D.M."/>
            <person name="Robert V."/>
            <person name="Roehrig J."/>
            <person name="Ruller R."/>
            <person name="Salamov A."/>
            <person name="Salih N.S."/>
            <person name="Samson R.A."/>
            <person name="Sandor E."/>
            <person name="Sanguinetti M."/>
            <person name="Schuetze T."/>
            <person name="Sepcic K."/>
            <person name="Shelest E."/>
            <person name="Sherlock G."/>
            <person name="Sophianopoulou V."/>
            <person name="Squina F.M."/>
            <person name="Sun H."/>
            <person name="Susca A."/>
            <person name="Todd R.B."/>
            <person name="Tsang A."/>
            <person name="Unkles S.E."/>
            <person name="van de Wiele N."/>
            <person name="van Rossen-Uffink D."/>
            <person name="Oliveira J.V."/>
            <person name="Vesth T.C."/>
            <person name="Visser J."/>
            <person name="Yu J.-H."/>
            <person name="Zhou M."/>
            <person name="Andersen M.R."/>
            <person name="Archer D.B."/>
            <person name="Baker S.E."/>
            <person name="Benoit I."/>
            <person name="Brakhage A.A."/>
            <person name="Braus G.H."/>
            <person name="Fischer R."/>
            <person name="Frisvad J.C."/>
            <person name="Goldman G.H."/>
            <person name="Houbraken J."/>
            <person name="Oakley B."/>
            <person name="Pocsi I."/>
            <person name="Scazzocchio C."/>
            <person name="Seiboth B."/>
            <person name="vanKuyk P.A."/>
            <person name="Wortman J."/>
            <person name="Dyer P.S."/>
            <person name="Grigoriev I.V."/>
        </authorList>
    </citation>
    <scope>NUCLEOTIDE SEQUENCE [LARGE SCALE GENOMIC DNA]</scope>
    <source>
        <strain evidence="2">CBS 101740 / IMI 381727 / IBT 21946</strain>
    </source>
</reference>
<proteinExistence type="predicted"/>
<dbReference type="AlphaFoldDB" id="A0A1L9US06"/>
<gene>
    <name evidence="1" type="ORF">ASPBRDRAFT_448337</name>
</gene>
<organism evidence="1 2">
    <name type="scientific">Aspergillus brasiliensis (strain CBS 101740 / IMI 381727 / IBT 21946)</name>
    <dbReference type="NCBI Taxonomy" id="767769"/>
    <lineage>
        <taxon>Eukaryota</taxon>
        <taxon>Fungi</taxon>
        <taxon>Dikarya</taxon>
        <taxon>Ascomycota</taxon>
        <taxon>Pezizomycotina</taxon>
        <taxon>Eurotiomycetes</taxon>
        <taxon>Eurotiomycetidae</taxon>
        <taxon>Eurotiales</taxon>
        <taxon>Aspergillaceae</taxon>
        <taxon>Aspergillus</taxon>
        <taxon>Aspergillus subgen. Circumdati</taxon>
    </lineage>
</organism>
<evidence type="ECO:0000313" key="2">
    <source>
        <dbReference type="Proteomes" id="UP000184499"/>
    </source>
</evidence>
<accession>A0A1L9US06</accession>
<sequence>MAPCQHSKHIDGLHSQPFEKPAIDACRIVSERPSIVAILLMTRDAIMAHYSVFPFHLFVVCHPCLEDDHLHPPDGLPCRRRRPGEDHLFSQIAEDLLES</sequence>
<evidence type="ECO:0000313" key="1">
    <source>
        <dbReference type="EMBL" id="OJJ74412.1"/>
    </source>
</evidence>
<dbReference type="RefSeq" id="XP_067481660.1">
    <property type="nucleotide sequence ID" value="XM_067625278.1"/>
</dbReference>
<dbReference type="GeneID" id="93577766"/>
<keyword evidence="2" id="KW-1185">Reference proteome</keyword>